<dbReference type="Proteomes" id="UP000006727">
    <property type="component" value="Chromosome 25"/>
</dbReference>
<proteinExistence type="predicted"/>
<dbReference type="EMBL" id="ABEU02000025">
    <property type="protein sequence ID" value="PNR27842.1"/>
    <property type="molecule type" value="Genomic_DNA"/>
</dbReference>
<dbReference type="EnsemblPlants" id="Pp3c25_15269V3.1">
    <property type="protein sequence ID" value="PAC:32980241.CDS.1"/>
    <property type="gene ID" value="Pp3c25_15269"/>
</dbReference>
<evidence type="ECO:0000313" key="2">
    <source>
        <dbReference type="EMBL" id="PNR27842.1"/>
    </source>
</evidence>
<sequence>MMLSGRAPKSQSHGSSQEIAPHGLPHEEASELNLAGVTGSSCSLLNAVTRQNCSRYRVFDTNPRTYVAKWMILYLPNSL</sequence>
<evidence type="ECO:0000313" key="3">
    <source>
        <dbReference type="EnsemblPlants" id="PAC:32980241.CDS.1"/>
    </source>
</evidence>
<accession>A0A2K1IEY9</accession>
<dbReference type="Gramene" id="Pp3c25_15269V3.1">
    <property type="protein sequence ID" value="PAC:32980241.CDS.1"/>
    <property type="gene ID" value="Pp3c25_15269"/>
</dbReference>
<reference evidence="2 4" key="2">
    <citation type="journal article" date="2018" name="Plant J.">
        <title>The Physcomitrella patens chromosome-scale assembly reveals moss genome structure and evolution.</title>
        <authorList>
            <person name="Lang D."/>
            <person name="Ullrich K.K."/>
            <person name="Murat F."/>
            <person name="Fuchs J."/>
            <person name="Jenkins J."/>
            <person name="Haas F.B."/>
            <person name="Piednoel M."/>
            <person name="Gundlach H."/>
            <person name="Van Bel M."/>
            <person name="Meyberg R."/>
            <person name="Vives C."/>
            <person name="Morata J."/>
            <person name="Symeonidi A."/>
            <person name="Hiss M."/>
            <person name="Muchero W."/>
            <person name="Kamisugi Y."/>
            <person name="Saleh O."/>
            <person name="Blanc G."/>
            <person name="Decker E.L."/>
            <person name="van Gessel N."/>
            <person name="Grimwood J."/>
            <person name="Hayes R.D."/>
            <person name="Graham S.W."/>
            <person name="Gunter L.E."/>
            <person name="McDaniel S.F."/>
            <person name="Hoernstein S.N.W."/>
            <person name="Larsson A."/>
            <person name="Li F.W."/>
            <person name="Perroud P.F."/>
            <person name="Phillips J."/>
            <person name="Ranjan P."/>
            <person name="Rokshar D.S."/>
            <person name="Rothfels C.J."/>
            <person name="Schneider L."/>
            <person name="Shu S."/>
            <person name="Stevenson D.W."/>
            <person name="Thummler F."/>
            <person name="Tillich M."/>
            <person name="Villarreal Aguilar J.C."/>
            <person name="Widiez T."/>
            <person name="Wong G.K."/>
            <person name="Wymore A."/>
            <person name="Zhang Y."/>
            <person name="Zimmer A.D."/>
            <person name="Quatrano R.S."/>
            <person name="Mayer K.F.X."/>
            <person name="Goodstein D."/>
            <person name="Casacuberta J.M."/>
            <person name="Vandepoele K."/>
            <person name="Reski R."/>
            <person name="Cuming A.C."/>
            <person name="Tuskan G.A."/>
            <person name="Maumus F."/>
            <person name="Salse J."/>
            <person name="Schmutz J."/>
            <person name="Rensing S.A."/>
        </authorList>
    </citation>
    <scope>NUCLEOTIDE SEQUENCE [LARGE SCALE GENOMIC DNA]</scope>
    <source>
        <strain evidence="3 4">cv. Gransden 2004</strain>
    </source>
</reference>
<name>A0A2K1IEY9_PHYPA</name>
<feature type="region of interest" description="Disordered" evidence="1">
    <location>
        <begin position="1"/>
        <end position="27"/>
    </location>
</feature>
<reference evidence="2 4" key="1">
    <citation type="journal article" date="2008" name="Science">
        <title>The Physcomitrella genome reveals evolutionary insights into the conquest of land by plants.</title>
        <authorList>
            <person name="Rensing S."/>
            <person name="Lang D."/>
            <person name="Zimmer A."/>
            <person name="Terry A."/>
            <person name="Salamov A."/>
            <person name="Shapiro H."/>
            <person name="Nishiyama T."/>
            <person name="Perroud P.-F."/>
            <person name="Lindquist E."/>
            <person name="Kamisugi Y."/>
            <person name="Tanahashi T."/>
            <person name="Sakakibara K."/>
            <person name="Fujita T."/>
            <person name="Oishi K."/>
            <person name="Shin-I T."/>
            <person name="Kuroki Y."/>
            <person name="Toyoda A."/>
            <person name="Suzuki Y."/>
            <person name="Hashimoto A."/>
            <person name="Yamaguchi K."/>
            <person name="Sugano A."/>
            <person name="Kohara Y."/>
            <person name="Fujiyama A."/>
            <person name="Anterola A."/>
            <person name="Aoki S."/>
            <person name="Ashton N."/>
            <person name="Barbazuk W.B."/>
            <person name="Barker E."/>
            <person name="Bennetzen J."/>
            <person name="Bezanilla M."/>
            <person name="Blankenship R."/>
            <person name="Cho S.H."/>
            <person name="Dutcher S."/>
            <person name="Estelle M."/>
            <person name="Fawcett J.A."/>
            <person name="Gundlach H."/>
            <person name="Hanada K."/>
            <person name="Heyl A."/>
            <person name="Hicks K.A."/>
            <person name="Hugh J."/>
            <person name="Lohr M."/>
            <person name="Mayer K."/>
            <person name="Melkozernov A."/>
            <person name="Murata T."/>
            <person name="Nelson D."/>
            <person name="Pils B."/>
            <person name="Prigge M."/>
            <person name="Reiss B."/>
            <person name="Renner T."/>
            <person name="Rombauts S."/>
            <person name="Rushton P."/>
            <person name="Sanderfoot A."/>
            <person name="Schween G."/>
            <person name="Shiu S.-H."/>
            <person name="Stueber K."/>
            <person name="Theodoulou F.L."/>
            <person name="Tu H."/>
            <person name="Van de Peer Y."/>
            <person name="Verrier P.J."/>
            <person name="Waters E."/>
            <person name="Wood A."/>
            <person name="Yang L."/>
            <person name="Cove D."/>
            <person name="Cuming A."/>
            <person name="Hasebe M."/>
            <person name="Lucas S."/>
            <person name="Mishler D.B."/>
            <person name="Reski R."/>
            <person name="Grigoriev I."/>
            <person name="Quatrano R.S."/>
            <person name="Boore J.L."/>
        </authorList>
    </citation>
    <scope>NUCLEOTIDE SEQUENCE [LARGE SCALE GENOMIC DNA]</scope>
    <source>
        <strain evidence="3 4">cv. Gransden 2004</strain>
    </source>
</reference>
<gene>
    <name evidence="2" type="ORF">PHYPA_029994</name>
</gene>
<dbReference type="AlphaFoldDB" id="A0A2K1IEY9"/>
<keyword evidence="4" id="KW-1185">Reference proteome</keyword>
<evidence type="ECO:0000313" key="4">
    <source>
        <dbReference type="Proteomes" id="UP000006727"/>
    </source>
</evidence>
<organism evidence="2">
    <name type="scientific">Physcomitrium patens</name>
    <name type="common">Spreading-leaved earth moss</name>
    <name type="synonym">Physcomitrella patens</name>
    <dbReference type="NCBI Taxonomy" id="3218"/>
    <lineage>
        <taxon>Eukaryota</taxon>
        <taxon>Viridiplantae</taxon>
        <taxon>Streptophyta</taxon>
        <taxon>Embryophyta</taxon>
        <taxon>Bryophyta</taxon>
        <taxon>Bryophytina</taxon>
        <taxon>Bryopsida</taxon>
        <taxon>Funariidae</taxon>
        <taxon>Funariales</taxon>
        <taxon>Funariaceae</taxon>
        <taxon>Physcomitrium</taxon>
    </lineage>
</organism>
<protein>
    <submittedName>
        <fullName evidence="2 3">Uncharacterized protein</fullName>
    </submittedName>
</protein>
<feature type="compositionally biased region" description="Polar residues" evidence="1">
    <location>
        <begin position="9"/>
        <end position="18"/>
    </location>
</feature>
<dbReference type="InParanoid" id="A0A2K1IEY9"/>
<reference evidence="3" key="3">
    <citation type="submission" date="2020-12" db="UniProtKB">
        <authorList>
            <consortium name="EnsemblPlants"/>
        </authorList>
    </citation>
    <scope>IDENTIFICATION</scope>
</reference>
<evidence type="ECO:0000256" key="1">
    <source>
        <dbReference type="SAM" id="MobiDB-lite"/>
    </source>
</evidence>